<name>A0A086Z2H0_9BIFI</name>
<dbReference type="Gene3D" id="3.40.1620.10">
    <property type="entry name" value="YefM-like domain"/>
    <property type="match status" value="1"/>
</dbReference>
<dbReference type="PATRIC" id="fig|1437605.7.peg.1121"/>
<proteinExistence type="inferred from homology"/>
<dbReference type="InterPro" id="IPR036165">
    <property type="entry name" value="YefM-like_sf"/>
</dbReference>
<comment type="function">
    <text evidence="2">Antitoxin component of a type II toxin-antitoxin (TA) system.</text>
</comment>
<dbReference type="Gene3D" id="1.10.1220.170">
    <property type="match status" value="1"/>
</dbReference>
<dbReference type="Pfam" id="PF02604">
    <property type="entry name" value="PhdYeFM_antitox"/>
    <property type="match status" value="1"/>
</dbReference>
<dbReference type="EMBL" id="JGYK01000001">
    <property type="protein sequence ID" value="KFI40720.1"/>
    <property type="molecule type" value="Genomic_DNA"/>
</dbReference>
<keyword evidence="4" id="KW-1185">Reference proteome</keyword>
<dbReference type="OrthoDB" id="9802003at2"/>
<reference evidence="3 4" key="1">
    <citation type="submission" date="2014-03" db="EMBL/GenBank/DDBJ databases">
        <title>Genomics of Bifidobacteria.</title>
        <authorList>
            <person name="Ventura M."/>
            <person name="Milani C."/>
            <person name="Lugli G.A."/>
        </authorList>
    </citation>
    <scope>NUCLEOTIDE SEQUENCE [LARGE SCALE GENOMIC DNA]</scope>
    <source>
        <strain evidence="3 4">DSM 22766</strain>
    </source>
</reference>
<evidence type="ECO:0000256" key="2">
    <source>
        <dbReference type="RuleBase" id="RU362080"/>
    </source>
</evidence>
<dbReference type="KEGG" id="bact:AB656_05440"/>
<organism evidence="3 4">
    <name type="scientific">Bifidobacterium actinocoloniiforme DSM 22766</name>
    <dbReference type="NCBI Taxonomy" id="1437605"/>
    <lineage>
        <taxon>Bacteria</taxon>
        <taxon>Bacillati</taxon>
        <taxon>Actinomycetota</taxon>
        <taxon>Actinomycetes</taxon>
        <taxon>Bifidobacteriales</taxon>
        <taxon>Bifidobacteriaceae</taxon>
        <taxon>Bifidobacterium</taxon>
    </lineage>
</organism>
<comment type="caution">
    <text evidence="3">The sequence shown here is derived from an EMBL/GenBank/DDBJ whole genome shotgun (WGS) entry which is preliminary data.</text>
</comment>
<dbReference type="RefSeq" id="WP_033503961.1">
    <property type="nucleotide sequence ID" value="NZ_CP011786.1"/>
</dbReference>
<evidence type="ECO:0000256" key="1">
    <source>
        <dbReference type="ARBA" id="ARBA00009981"/>
    </source>
</evidence>
<comment type="similarity">
    <text evidence="1 2">Belongs to the phD/YefM antitoxin family.</text>
</comment>
<dbReference type="PANTHER" id="PTHR33713">
    <property type="entry name" value="ANTITOXIN YAFN-RELATED"/>
    <property type="match status" value="1"/>
</dbReference>
<dbReference type="AlphaFoldDB" id="A0A086Z2H0"/>
<dbReference type="InterPro" id="IPR006442">
    <property type="entry name" value="Antitoxin_Phd/YefM"/>
</dbReference>
<dbReference type="InterPro" id="IPR051405">
    <property type="entry name" value="phD/YefM_antitoxin"/>
</dbReference>
<sequence length="94" mass="10595">MQAVAYSNFRKSLKAYMHKVNEDADMLLVTNTDPEDNVVVMSADDYDSLMETLRIYQNPYLRDKITRGLAAVAQGQASEHSLVDDDEPERRAAA</sequence>
<gene>
    <name evidence="3" type="ORF">BACT_1427</name>
</gene>
<accession>A0A086Z2H0</accession>
<protein>
    <recommendedName>
        <fullName evidence="2">Antitoxin</fullName>
    </recommendedName>
</protein>
<dbReference type="PANTHER" id="PTHR33713:SF6">
    <property type="entry name" value="ANTITOXIN YEFM"/>
    <property type="match status" value="1"/>
</dbReference>
<dbReference type="eggNOG" id="COG2161">
    <property type="taxonomic scope" value="Bacteria"/>
</dbReference>
<dbReference type="NCBIfam" id="TIGR01552">
    <property type="entry name" value="phd_fam"/>
    <property type="match status" value="1"/>
</dbReference>
<dbReference type="Proteomes" id="UP000029015">
    <property type="component" value="Unassembled WGS sequence"/>
</dbReference>
<dbReference type="SUPFAM" id="SSF143120">
    <property type="entry name" value="YefM-like"/>
    <property type="match status" value="1"/>
</dbReference>
<evidence type="ECO:0000313" key="3">
    <source>
        <dbReference type="EMBL" id="KFI40720.1"/>
    </source>
</evidence>
<evidence type="ECO:0000313" key="4">
    <source>
        <dbReference type="Proteomes" id="UP000029015"/>
    </source>
</evidence>
<dbReference type="STRING" id="1437605.AB656_05440"/>